<keyword evidence="3" id="KW-1185">Reference proteome</keyword>
<name>A0A8J7ARQ7_9CYAN</name>
<dbReference type="RefSeq" id="WP_194028039.1">
    <property type="nucleotide sequence ID" value="NZ_JADEWZ010000004.1"/>
</dbReference>
<protein>
    <submittedName>
        <fullName evidence="2">TIGR03985 family CRISPR-associated protein</fullName>
    </submittedName>
</protein>
<comment type="caution">
    <text evidence="2">The sequence shown here is derived from an EMBL/GenBank/DDBJ whole genome shotgun (WGS) entry which is preliminary data.</text>
</comment>
<dbReference type="EMBL" id="JADEWZ010000004">
    <property type="protein sequence ID" value="MBE9114941.1"/>
    <property type="molecule type" value="Genomic_DNA"/>
</dbReference>
<dbReference type="AlphaFoldDB" id="A0A8J7ARQ7"/>
<gene>
    <name evidence="2" type="ORF">IQ249_03420</name>
</gene>
<dbReference type="InterPro" id="IPR023816">
    <property type="entry name" value="CRISPR-assoc_CYA0889"/>
</dbReference>
<dbReference type="InterPro" id="IPR026881">
    <property type="entry name" value="WYL_dom"/>
</dbReference>
<reference evidence="2" key="1">
    <citation type="submission" date="2020-10" db="EMBL/GenBank/DDBJ databases">
        <authorList>
            <person name="Castelo-Branco R."/>
            <person name="Eusebio N."/>
            <person name="Adriana R."/>
            <person name="Vieira A."/>
            <person name="Brugerolle De Fraissinette N."/>
            <person name="Rezende De Castro R."/>
            <person name="Schneider M.P."/>
            <person name="Vasconcelos V."/>
            <person name="Leao P.N."/>
        </authorList>
    </citation>
    <scope>NUCLEOTIDE SEQUENCE</scope>
    <source>
        <strain evidence="2">LEGE 07157</strain>
    </source>
</reference>
<evidence type="ECO:0000313" key="2">
    <source>
        <dbReference type="EMBL" id="MBE9114941.1"/>
    </source>
</evidence>
<dbReference type="NCBIfam" id="TIGR03985">
    <property type="entry name" value="TIGR03985 family CRISPR-associated protein"/>
    <property type="match status" value="1"/>
</dbReference>
<dbReference type="Pfam" id="PF13280">
    <property type="entry name" value="WYL"/>
    <property type="match status" value="1"/>
</dbReference>
<evidence type="ECO:0000259" key="1">
    <source>
        <dbReference type="Pfam" id="PF13280"/>
    </source>
</evidence>
<dbReference type="Proteomes" id="UP000654482">
    <property type="component" value="Unassembled WGS sequence"/>
</dbReference>
<evidence type="ECO:0000313" key="3">
    <source>
        <dbReference type="Proteomes" id="UP000654482"/>
    </source>
</evidence>
<accession>A0A8J7ARQ7</accession>
<organism evidence="2 3">
    <name type="scientific">Lusitaniella coriacea LEGE 07157</name>
    <dbReference type="NCBI Taxonomy" id="945747"/>
    <lineage>
        <taxon>Bacteria</taxon>
        <taxon>Bacillati</taxon>
        <taxon>Cyanobacteriota</taxon>
        <taxon>Cyanophyceae</taxon>
        <taxon>Spirulinales</taxon>
        <taxon>Lusitaniellaceae</taxon>
        <taxon>Lusitaniella</taxon>
    </lineage>
</organism>
<proteinExistence type="predicted"/>
<sequence>MSDFVFDYPPSIELLQWLAKLSLRQTDVLPMAIRLWVILRSLYGNSDDPVYLEGLNNCFGYSEWRDLFFLDIDSHHQRDRVALLHNPNCPCSKTITDWLFDPETGIPQHQWQEDFTQHYSPSAAEMDRALNPTNWLYDPNRGCTEAQWRQALQQRYQLSEGELKTLTRVVQHPERERHRNRPFAVSRKTLKKDLKTLVSLGWLSAEGYRYRKVAEFPPVAISNQTVVLAPFDFGVAGQFIQSDLADFVDKFASPINGVRRFFLQVEYIIPGQLYSHIEQLQNQLKRLWSQTPVPPVRLVYRSAKLYQDEVERVVYPVCICYFQRAPYLFAYGQTPSDESQLNWYDYRLDRIQGLQLLSWDAPDIPPPLRSWEKKPIPPEKISEWMSEALGFEFYKPKESMLLRFDRYFYANYIAGTERDTLFEKLSHRQALSTARTAALSSGNRRMLEAILQSRSPQDIYCRVHYRAGDNNAIMRLRAWGQNVEVLLPWDLRQRMRSDLVESSRWYQ</sequence>
<feature type="domain" description="WYL" evidence="1">
    <location>
        <begin position="296"/>
        <end position="355"/>
    </location>
</feature>